<keyword evidence="3 5" id="KW-0687">Ribonucleoprotein</keyword>
<dbReference type="SUPFAM" id="SSF160369">
    <property type="entry name" value="Ribosomal protein L10-like"/>
    <property type="match status" value="1"/>
</dbReference>
<comment type="function">
    <text evidence="5">Forms part of the ribosomal stalk, playing a central role in the interaction of the ribosome with GTP-bound translation factors.</text>
</comment>
<evidence type="ECO:0000256" key="2">
    <source>
        <dbReference type="ARBA" id="ARBA00022980"/>
    </source>
</evidence>
<organism evidence="6 7">
    <name type="scientific">Candidatus Nomurabacteria bacterium GW2011_GWE1_35_16</name>
    <dbReference type="NCBI Taxonomy" id="1618761"/>
    <lineage>
        <taxon>Bacteria</taxon>
        <taxon>Candidatus Nomuraibacteriota</taxon>
    </lineage>
</organism>
<dbReference type="GO" id="GO:0005840">
    <property type="term" value="C:ribosome"/>
    <property type="evidence" value="ECO:0007669"/>
    <property type="project" value="UniProtKB-KW"/>
</dbReference>
<dbReference type="CDD" id="cd05797">
    <property type="entry name" value="Ribosomal_L10"/>
    <property type="match status" value="1"/>
</dbReference>
<dbReference type="EMBL" id="LBPY01000012">
    <property type="protein sequence ID" value="KKP66123.1"/>
    <property type="molecule type" value="Genomic_DNA"/>
</dbReference>
<dbReference type="AlphaFoldDB" id="A0A0G0B9Q8"/>
<dbReference type="Proteomes" id="UP000034952">
    <property type="component" value="Unassembled WGS sequence"/>
</dbReference>
<protein>
    <recommendedName>
        <fullName evidence="4 5">Large ribosomal subunit protein uL10</fullName>
    </recommendedName>
</protein>
<dbReference type="NCBIfam" id="NF000955">
    <property type="entry name" value="PRK00099.1-1"/>
    <property type="match status" value="1"/>
</dbReference>
<evidence type="ECO:0000256" key="3">
    <source>
        <dbReference type="ARBA" id="ARBA00023274"/>
    </source>
</evidence>
<keyword evidence="5" id="KW-0694">RNA-binding</keyword>
<dbReference type="GO" id="GO:1990904">
    <property type="term" value="C:ribonucleoprotein complex"/>
    <property type="evidence" value="ECO:0007669"/>
    <property type="project" value="UniProtKB-KW"/>
</dbReference>
<evidence type="ECO:0000256" key="1">
    <source>
        <dbReference type="ARBA" id="ARBA00008889"/>
    </source>
</evidence>
<comment type="subunit">
    <text evidence="5">Part of the ribosomal stalk of the 50S ribosomal subunit. The N-terminus interacts with L11 and the large rRNA to form the base of the stalk. The C-terminus forms an elongated spine to which L12 dimers bind in a sequential fashion forming a multimeric L10(L12)X complex.</text>
</comment>
<gene>
    <name evidence="5" type="primary">rplJ</name>
    <name evidence="6" type="ORF">UR64_C0012G0020</name>
</gene>
<evidence type="ECO:0000313" key="7">
    <source>
        <dbReference type="Proteomes" id="UP000034952"/>
    </source>
</evidence>
<comment type="caution">
    <text evidence="6">The sequence shown here is derived from an EMBL/GenBank/DDBJ whole genome shotgun (WGS) entry which is preliminary data.</text>
</comment>
<comment type="similarity">
    <text evidence="1 5">Belongs to the universal ribosomal protein uL10 family.</text>
</comment>
<evidence type="ECO:0000313" key="6">
    <source>
        <dbReference type="EMBL" id="KKP66123.1"/>
    </source>
</evidence>
<keyword evidence="5" id="KW-0699">rRNA-binding</keyword>
<dbReference type="InterPro" id="IPR043141">
    <property type="entry name" value="Ribosomal_uL10-like_sf"/>
</dbReference>
<accession>A0A0G0B9Q8</accession>
<dbReference type="GO" id="GO:0070180">
    <property type="term" value="F:large ribosomal subunit rRNA binding"/>
    <property type="evidence" value="ECO:0007669"/>
    <property type="project" value="UniProtKB-UniRule"/>
</dbReference>
<reference evidence="6 7" key="1">
    <citation type="journal article" date="2015" name="Nature">
        <title>rRNA introns, odd ribosomes, and small enigmatic genomes across a large radiation of phyla.</title>
        <authorList>
            <person name="Brown C.T."/>
            <person name="Hug L.A."/>
            <person name="Thomas B.C."/>
            <person name="Sharon I."/>
            <person name="Castelle C.J."/>
            <person name="Singh A."/>
            <person name="Wilkins M.J."/>
            <person name="Williams K.H."/>
            <person name="Banfield J.F."/>
        </authorList>
    </citation>
    <scope>NUCLEOTIDE SEQUENCE [LARGE SCALE GENOMIC DNA]</scope>
</reference>
<name>A0A0G0B9Q8_9BACT</name>
<sequence length="162" mass="17213">MPITLEKKKELVAGLESALKSAKSVVFVKFDKLTVADNNTLRRSLQADGVGYVVAKKTLLKRALSTFGITGDAPEIPGQIAVAYSTDLLASARGIFGFQKGHKENVAIVGGVFEGKYMNASEMLGIATIPPMQTLRGMFVNVINSPIQGFASVLNQIAQAKG</sequence>
<dbReference type="InterPro" id="IPR047865">
    <property type="entry name" value="Ribosomal_uL10_bac_type"/>
</dbReference>
<keyword evidence="2 5" id="KW-0689">Ribosomal protein</keyword>
<dbReference type="HAMAP" id="MF_00362">
    <property type="entry name" value="Ribosomal_uL10"/>
    <property type="match status" value="1"/>
</dbReference>
<dbReference type="GO" id="GO:0006412">
    <property type="term" value="P:translation"/>
    <property type="evidence" value="ECO:0007669"/>
    <property type="project" value="UniProtKB-UniRule"/>
</dbReference>
<dbReference type="PANTHER" id="PTHR11560">
    <property type="entry name" value="39S RIBOSOMAL PROTEIN L10, MITOCHONDRIAL"/>
    <property type="match status" value="1"/>
</dbReference>
<dbReference type="InterPro" id="IPR022973">
    <property type="entry name" value="Ribosomal_uL10_bac"/>
</dbReference>
<proteinExistence type="inferred from homology"/>
<dbReference type="InterPro" id="IPR001790">
    <property type="entry name" value="Ribosomal_uL10"/>
</dbReference>
<evidence type="ECO:0000256" key="4">
    <source>
        <dbReference type="ARBA" id="ARBA00035202"/>
    </source>
</evidence>
<dbReference type="Gene3D" id="3.30.70.1730">
    <property type="match status" value="1"/>
</dbReference>
<dbReference type="Pfam" id="PF00466">
    <property type="entry name" value="Ribosomal_L10"/>
    <property type="match status" value="1"/>
</dbReference>
<evidence type="ECO:0000256" key="5">
    <source>
        <dbReference type="HAMAP-Rule" id="MF_00362"/>
    </source>
</evidence>
<dbReference type="Gene3D" id="6.10.250.290">
    <property type="match status" value="1"/>
</dbReference>